<accession>A0ACA9NMX4</accession>
<feature type="non-terminal residue" evidence="1">
    <location>
        <position position="1"/>
    </location>
</feature>
<protein>
    <submittedName>
        <fullName evidence="1">3723_t:CDS:1</fullName>
    </submittedName>
</protein>
<keyword evidence="2" id="KW-1185">Reference proteome</keyword>
<evidence type="ECO:0000313" key="2">
    <source>
        <dbReference type="Proteomes" id="UP000789702"/>
    </source>
</evidence>
<dbReference type="Proteomes" id="UP000789702">
    <property type="component" value="Unassembled WGS sequence"/>
</dbReference>
<proteinExistence type="predicted"/>
<evidence type="ECO:0000313" key="1">
    <source>
        <dbReference type="EMBL" id="CAG8665222.1"/>
    </source>
</evidence>
<sequence length="190" mass="21319">TMLIQSVPVSYSDDKYTLTPEDLLNSSPLLIYSAFVIPNSYIPDNKGGQKSFMKVSLQEDFDTELDNIKEKYATLSHLPQKRQRINMQNSSLNKPSSDKTTSLGFAEVTSQIQKETSSTKSPPLQSTSQAISTEPNTETPIHLVPHVNENTTFTDDNDSTKLAHTNTPVPQNKKFNYNRKCLRLLLPAKK</sequence>
<gene>
    <name evidence="1" type="ORF">DHETER_LOCUS9934</name>
</gene>
<organism evidence="1 2">
    <name type="scientific">Dentiscutata heterogama</name>
    <dbReference type="NCBI Taxonomy" id="1316150"/>
    <lineage>
        <taxon>Eukaryota</taxon>
        <taxon>Fungi</taxon>
        <taxon>Fungi incertae sedis</taxon>
        <taxon>Mucoromycota</taxon>
        <taxon>Glomeromycotina</taxon>
        <taxon>Glomeromycetes</taxon>
        <taxon>Diversisporales</taxon>
        <taxon>Gigasporaceae</taxon>
        <taxon>Dentiscutata</taxon>
    </lineage>
</organism>
<dbReference type="EMBL" id="CAJVPU010018340">
    <property type="protein sequence ID" value="CAG8665222.1"/>
    <property type="molecule type" value="Genomic_DNA"/>
</dbReference>
<reference evidence="1" key="1">
    <citation type="submission" date="2021-06" db="EMBL/GenBank/DDBJ databases">
        <authorList>
            <person name="Kallberg Y."/>
            <person name="Tangrot J."/>
            <person name="Rosling A."/>
        </authorList>
    </citation>
    <scope>NUCLEOTIDE SEQUENCE</scope>
    <source>
        <strain evidence="1">IL203A</strain>
    </source>
</reference>
<comment type="caution">
    <text evidence="1">The sequence shown here is derived from an EMBL/GenBank/DDBJ whole genome shotgun (WGS) entry which is preliminary data.</text>
</comment>
<name>A0ACA9NMX4_9GLOM</name>